<comment type="caution">
    <text evidence="2">The sequence shown here is derived from an EMBL/GenBank/DDBJ whole genome shotgun (WGS) entry which is preliminary data.</text>
</comment>
<feature type="compositionally biased region" description="Basic residues" evidence="1">
    <location>
        <begin position="435"/>
        <end position="444"/>
    </location>
</feature>
<accession>A0A9Q1JFB3</accession>
<feature type="region of interest" description="Disordered" evidence="1">
    <location>
        <begin position="422"/>
        <end position="484"/>
    </location>
</feature>
<dbReference type="Gene3D" id="1.25.40.20">
    <property type="entry name" value="Ankyrin repeat-containing domain"/>
    <property type="match status" value="1"/>
</dbReference>
<evidence type="ECO:0000256" key="1">
    <source>
        <dbReference type="SAM" id="MobiDB-lite"/>
    </source>
</evidence>
<feature type="compositionally biased region" description="Basic and acidic residues" evidence="1">
    <location>
        <begin position="445"/>
        <end position="468"/>
    </location>
</feature>
<sequence>MEILPISKVELDNLIRQLVLNYVGRSVLGVVDHFEYDGMRVLDVARQKCREIVEVMKEIYRGRNSMDELLKKAAIQGDVVFLREAVASNKPNAYFQSLHCMPDPNYRKDRVGNMFHLAAWNKREEFLREAMEILPKVNIHFLLCQQDHPNFKRNPLHVAAGQGYNKIVKVILDYCDHHKSLTSAPANSLPQPTKAMAMGMDCRSVKPWLDKDIWGNTPFYYVMERCREECALQLSSMDSEMFSHMDDCGKDDAYYSIFVIALRRGFSKVILKFWESAPNWHTFDKRVLACAIGPMPNCSDEIVRLVLEQNLQRFYRMWPPLASWALIGKLYPFEYALKEEVCATDLRRYIVGMISEENPLYYVAGNPIFGKERECPKLGPPPVELKRGRPPSERRRDKTKKRKVYTRTNTLRCCKCKQFGHNSRSHRENNVLQMRRGKDKPRKPKVGEKRRVGRPSKVDENTLKEVKTTEGTSSQPTTGTPSSS</sequence>
<dbReference type="Proteomes" id="UP001153076">
    <property type="component" value="Unassembled WGS sequence"/>
</dbReference>
<reference evidence="2" key="1">
    <citation type="submission" date="2022-04" db="EMBL/GenBank/DDBJ databases">
        <title>Carnegiea gigantea Genome sequencing and assembly v2.</title>
        <authorList>
            <person name="Copetti D."/>
            <person name="Sanderson M.J."/>
            <person name="Burquez A."/>
            <person name="Wojciechowski M.F."/>
        </authorList>
    </citation>
    <scope>NUCLEOTIDE SEQUENCE</scope>
    <source>
        <strain evidence="2">SGP5-SGP5p</strain>
        <tissue evidence="2">Aerial part</tissue>
    </source>
</reference>
<protein>
    <submittedName>
        <fullName evidence="2">Uncharacterized protein</fullName>
    </submittedName>
</protein>
<name>A0A9Q1JFB3_9CARY</name>
<evidence type="ECO:0000313" key="3">
    <source>
        <dbReference type="Proteomes" id="UP001153076"/>
    </source>
</evidence>
<dbReference type="EMBL" id="JAKOGI010002527">
    <property type="protein sequence ID" value="KAJ8421802.1"/>
    <property type="molecule type" value="Genomic_DNA"/>
</dbReference>
<dbReference type="InterPro" id="IPR036770">
    <property type="entry name" value="Ankyrin_rpt-contain_sf"/>
</dbReference>
<feature type="region of interest" description="Disordered" evidence="1">
    <location>
        <begin position="373"/>
        <end position="404"/>
    </location>
</feature>
<proteinExistence type="predicted"/>
<organism evidence="2 3">
    <name type="scientific">Carnegiea gigantea</name>
    <dbReference type="NCBI Taxonomy" id="171969"/>
    <lineage>
        <taxon>Eukaryota</taxon>
        <taxon>Viridiplantae</taxon>
        <taxon>Streptophyta</taxon>
        <taxon>Embryophyta</taxon>
        <taxon>Tracheophyta</taxon>
        <taxon>Spermatophyta</taxon>
        <taxon>Magnoliopsida</taxon>
        <taxon>eudicotyledons</taxon>
        <taxon>Gunneridae</taxon>
        <taxon>Pentapetalae</taxon>
        <taxon>Caryophyllales</taxon>
        <taxon>Cactineae</taxon>
        <taxon>Cactaceae</taxon>
        <taxon>Cactoideae</taxon>
        <taxon>Echinocereeae</taxon>
        <taxon>Carnegiea</taxon>
    </lineage>
</organism>
<gene>
    <name evidence="2" type="ORF">Cgig2_000248</name>
</gene>
<keyword evidence="3" id="KW-1185">Reference proteome</keyword>
<feature type="compositionally biased region" description="Low complexity" evidence="1">
    <location>
        <begin position="469"/>
        <end position="484"/>
    </location>
</feature>
<feature type="compositionally biased region" description="Basic and acidic residues" evidence="1">
    <location>
        <begin position="384"/>
        <end position="396"/>
    </location>
</feature>
<dbReference type="SUPFAM" id="SSF48403">
    <property type="entry name" value="Ankyrin repeat"/>
    <property type="match status" value="1"/>
</dbReference>
<dbReference type="AlphaFoldDB" id="A0A9Q1JFB3"/>
<evidence type="ECO:0000313" key="2">
    <source>
        <dbReference type="EMBL" id="KAJ8421802.1"/>
    </source>
</evidence>
<dbReference type="OrthoDB" id="1740812at2759"/>